<organism evidence="2 3">
    <name type="scientific">Xanthobacter dioxanivorans</name>
    <dbReference type="NCBI Taxonomy" id="2528964"/>
    <lineage>
        <taxon>Bacteria</taxon>
        <taxon>Pseudomonadati</taxon>
        <taxon>Pseudomonadota</taxon>
        <taxon>Alphaproteobacteria</taxon>
        <taxon>Hyphomicrobiales</taxon>
        <taxon>Xanthobacteraceae</taxon>
        <taxon>Xanthobacter</taxon>
    </lineage>
</organism>
<feature type="region of interest" description="Disordered" evidence="1">
    <location>
        <begin position="173"/>
        <end position="192"/>
    </location>
</feature>
<dbReference type="AlphaFoldDB" id="A0A974SHT2"/>
<proteinExistence type="predicted"/>
<name>A0A974SHT2_9HYPH</name>
<dbReference type="RefSeq" id="WP_203191582.1">
    <property type="nucleotide sequence ID" value="NZ_CP063362.1"/>
</dbReference>
<dbReference type="EMBL" id="CP063362">
    <property type="protein sequence ID" value="QRG04703.1"/>
    <property type="molecule type" value="Genomic_DNA"/>
</dbReference>
<dbReference type="Proteomes" id="UP000596427">
    <property type="component" value="Chromosome"/>
</dbReference>
<evidence type="ECO:0000313" key="3">
    <source>
        <dbReference type="Proteomes" id="UP000596427"/>
    </source>
</evidence>
<gene>
    <name evidence="2" type="ORF">EZH22_16185</name>
</gene>
<evidence type="ECO:0008006" key="4">
    <source>
        <dbReference type="Google" id="ProtNLM"/>
    </source>
</evidence>
<sequence>MIRAIRVHAPVAALCGALVGCATPEQVEDAQAKRAASWGGRTLIGAYRFSGPIAAYFEPPPPGAKGGRLLVWEEGRREVIQGEWTVRNFKLCVKPNVYYKEMMGGPFDREACLGFDSSAVEFDHFQGDAFALKTKRDVPYVSSKADNDKFAAVMRTTPYYAPANGGFSEGLYPAREGAPATPAEPVADAAAQ</sequence>
<feature type="compositionally biased region" description="Low complexity" evidence="1">
    <location>
        <begin position="178"/>
        <end position="192"/>
    </location>
</feature>
<evidence type="ECO:0000313" key="2">
    <source>
        <dbReference type="EMBL" id="QRG04703.1"/>
    </source>
</evidence>
<accession>A0A974SHT2</accession>
<keyword evidence="3" id="KW-1185">Reference proteome</keyword>
<dbReference type="KEGG" id="xdi:EZH22_16185"/>
<reference evidence="2 3" key="1">
    <citation type="submission" date="2020-10" db="EMBL/GenBank/DDBJ databases">
        <title>Degradation of 1,4-Dioxane by Xanthobacter sp. YN2, via a Novel Group-2 Soluble Di-Iron Monooxygenase.</title>
        <authorList>
            <person name="Ma F."/>
            <person name="Wang Y."/>
            <person name="Yang J."/>
            <person name="Guo H."/>
            <person name="Su D."/>
            <person name="Yu L."/>
        </authorList>
    </citation>
    <scope>NUCLEOTIDE SEQUENCE [LARGE SCALE GENOMIC DNA]</scope>
    <source>
        <strain evidence="2 3">YN2</strain>
    </source>
</reference>
<evidence type="ECO:0000256" key="1">
    <source>
        <dbReference type="SAM" id="MobiDB-lite"/>
    </source>
</evidence>
<protein>
    <recommendedName>
        <fullName evidence="4">Lipoprotein</fullName>
    </recommendedName>
</protein>
<dbReference type="PROSITE" id="PS51257">
    <property type="entry name" value="PROKAR_LIPOPROTEIN"/>
    <property type="match status" value="1"/>
</dbReference>